<keyword evidence="2" id="KW-0805">Transcription regulation</keyword>
<evidence type="ECO:0000313" key="7">
    <source>
        <dbReference type="EMBL" id="SNC68433.1"/>
    </source>
</evidence>
<feature type="domain" description="RNA polymerase sigma-70 region 2" evidence="5">
    <location>
        <begin position="31"/>
        <end position="90"/>
    </location>
</feature>
<dbReference type="RefSeq" id="WP_245815349.1">
    <property type="nucleotide sequence ID" value="NZ_FYEW01000001.1"/>
</dbReference>
<dbReference type="PANTHER" id="PTHR43133:SF46">
    <property type="entry name" value="RNA POLYMERASE SIGMA-70 FACTOR ECF SUBFAMILY"/>
    <property type="match status" value="1"/>
</dbReference>
<reference evidence="8" key="1">
    <citation type="submission" date="2017-06" db="EMBL/GenBank/DDBJ databases">
        <authorList>
            <person name="Varghese N."/>
            <person name="Submissions S."/>
        </authorList>
    </citation>
    <scope>NUCLEOTIDE SEQUENCE [LARGE SCALE GENOMIC DNA]</scope>
    <source>
        <strain evidence="8">DSM 11116</strain>
    </source>
</reference>
<dbReference type="InterPro" id="IPR013324">
    <property type="entry name" value="RNA_pol_sigma_r3/r4-like"/>
</dbReference>
<evidence type="ECO:0000256" key="2">
    <source>
        <dbReference type="ARBA" id="ARBA00023015"/>
    </source>
</evidence>
<keyword evidence="3" id="KW-0731">Sigma factor</keyword>
<sequence>MSTTSTPHTLLVDQELLAGCIRQDRMAQRQLYDRYKKAMFSCALRILNDRELAQDALQDAFVDVFRNLAAFRQDAALGAWIRTIVVRRALVIQQREQRMEVYDQQRHPEPSICWHDNLTGELLERAIQSLPTGYRTVFCLIEVEGYAHREVAEMLSISEGTSKSQLFHAKRLLQGKLQELRR</sequence>
<keyword evidence="8" id="KW-1185">Reference proteome</keyword>
<dbReference type="InterPro" id="IPR014284">
    <property type="entry name" value="RNA_pol_sigma-70_dom"/>
</dbReference>
<dbReference type="PANTHER" id="PTHR43133">
    <property type="entry name" value="RNA POLYMERASE ECF-TYPE SIGMA FACTO"/>
    <property type="match status" value="1"/>
</dbReference>
<organism evidence="7 8">
    <name type="scientific">Hymenobacter gelipurpurascens</name>
    <dbReference type="NCBI Taxonomy" id="89968"/>
    <lineage>
        <taxon>Bacteria</taxon>
        <taxon>Pseudomonadati</taxon>
        <taxon>Bacteroidota</taxon>
        <taxon>Cytophagia</taxon>
        <taxon>Cytophagales</taxon>
        <taxon>Hymenobacteraceae</taxon>
        <taxon>Hymenobacter</taxon>
    </lineage>
</organism>
<dbReference type="EMBL" id="FYEW01000001">
    <property type="protein sequence ID" value="SNC68433.1"/>
    <property type="molecule type" value="Genomic_DNA"/>
</dbReference>
<evidence type="ECO:0000256" key="4">
    <source>
        <dbReference type="ARBA" id="ARBA00023163"/>
    </source>
</evidence>
<dbReference type="GO" id="GO:0003677">
    <property type="term" value="F:DNA binding"/>
    <property type="evidence" value="ECO:0007669"/>
    <property type="project" value="InterPro"/>
</dbReference>
<evidence type="ECO:0000256" key="3">
    <source>
        <dbReference type="ARBA" id="ARBA00023082"/>
    </source>
</evidence>
<dbReference type="Proteomes" id="UP000198131">
    <property type="component" value="Unassembled WGS sequence"/>
</dbReference>
<dbReference type="InterPro" id="IPR036388">
    <property type="entry name" value="WH-like_DNA-bd_sf"/>
</dbReference>
<dbReference type="InterPro" id="IPR039425">
    <property type="entry name" value="RNA_pol_sigma-70-like"/>
</dbReference>
<dbReference type="Gene3D" id="1.10.1740.10">
    <property type="match status" value="1"/>
</dbReference>
<dbReference type="NCBIfam" id="TIGR02937">
    <property type="entry name" value="sigma70-ECF"/>
    <property type="match status" value="1"/>
</dbReference>
<gene>
    <name evidence="7" type="ORF">SAMN06265337_2312</name>
</gene>
<dbReference type="AlphaFoldDB" id="A0A212TQZ2"/>
<dbReference type="Pfam" id="PF08281">
    <property type="entry name" value="Sigma70_r4_2"/>
    <property type="match status" value="1"/>
</dbReference>
<accession>A0A212TQZ2</accession>
<evidence type="ECO:0000313" key="8">
    <source>
        <dbReference type="Proteomes" id="UP000198131"/>
    </source>
</evidence>
<dbReference type="GO" id="GO:0016987">
    <property type="term" value="F:sigma factor activity"/>
    <property type="evidence" value="ECO:0007669"/>
    <property type="project" value="UniProtKB-KW"/>
</dbReference>
<dbReference type="SUPFAM" id="SSF88659">
    <property type="entry name" value="Sigma3 and sigma4 domains of RNA polymerase sigma factors"/>
    <property type="match status" value="1"/>
</dbReference>
<dbReference type="Gene3D" id="1.10.10.10">
    <property type="entry name" value="Winged helix-like DNA-binding domain superfamily/Winged helix DNA-binding domain"/>
    <property type="match status" value="1"/>
</dbReference>
<evidence type="ECO:0000259" key="5">
    <source>
        <dbReference type="Pfam" id="PF04542"/>
    </source>
</evidence>
<dbReference type="InterPro" id="IPR013325">
    <property type="entry name" value="RNA_pol_sigma_r2"/>
</dbReference>
<dbReference type="GO" id="GO:0006352">
    <property type="term" value="P:DNA-templated transcription initiation"/>
    <property type="evidence" value="ECO:0007669"/>
    <property type="project" value="InterPro"/>
</dbReference>
<dbReference type="Pfam" id="PF04542">
    <property type="entry name" value="Sigma70_r2"/>
    <property type="match status" value="1"/>
</dbReference>
<evidence type="ECO:0000256" key="1">
    <source>
        <dbReference type="ARBA" id="ARBA00010641"/>
    </source>
</evidence>
<protein>
    <submittedName>
        <fullName evidence="7">RNA polymerase sigma-70 factor, ECF subfamily</fullName>
    </submittedName>
</protein>
<keyword evidence="4" id="KW-0804">Transcription</keyword>
<dbReference type="SUPFAM" id="SSF88946">
    <property type="entry name" value="Sigma2 domain of RNA polymerase sigma factors"/>
    <property type="match status" value="1"/>
</dbReference>
<dbReference type="InterPro" id="IPR013249">
    <property type="entry name" value="RNA_pol_sigma70_r4_t2"/>
</dbReference>
<dbReference type="InterPro" id="IPR007627">
    <property type="entry name" value="RNA_pol_sigma70_r2"/>
</dbReference>
<comment type="similarity">
    <text evidence="1">Belongs to the sigma-70 factor family. ECF subfamily.</text>
</comment>
<name>A0A212TQZ2_9BACT</name>
<feature type="domain" description="RNA polymerase sigma factor 70 region 4 type 2" evidence="6">
    <location>
        <begin position="121"/>
        <end position="173"/>
    </location>
</feature>
<proteinExistence type="inferred from homology"/>
<evidence type="ECO:0000259" key="6">
    <source>
        <dbReference type="Pfam" id="PF08281"/>
    </source>
</evidence>